<dbReference type="GO" id="GO:0009035">
    <property type="term" value="F:type I site-specific deoxyribonuclease activity"/>
    <property type="evidence" value="ECO:0007669"/>
    <property type="project" value="UniProtKB-EC"/>
</dbReference>
<dbReference type="STRING" id="28085.Lcin_0421"/>
<feature type="domain" description="Helicase ATP-binding" evidence="1">
    <location>
        <begin position="295"/>
        <end position="513"/>
    </location>
</feature>
<dbReference type="GO" id="GO:0003677">
    <property type="term" value="F:DNA binding"/>
    <property type="evidence" value="ECO:0007669"/>
    <property type="project" value="UniProtKB-KW"/>
</dbReference>
<dbReference type="PANTHER" id="PTHR42927">
    <property type="entry name" value="HELICASE SUPERFAMILY 1 AND 2 DOMAIN-CONTAINING PROTEIN"/>
    <property type="match status" value="1"/>
</dbReference>
<evidence type="ECO:0000313" key="4">
    <source>
        <dbReference type="Proteomes" id="UP000054854"/>
    </source>
</evidence>
<dbReference type="RefSeq" id="WP_058463657.1">
    <property type="nucleotide sequence ID" value="NZ_CAAAHQ010000047.1"/>
</dbReference>
<dbReference type="SUPFAM" id="SSF52540">
    <property type="entry name" value="P-loop containing nucleoside triphosphate hydrolases"/>
    <property type="match status" value="2"/>
</dbReference>
<dbReference type="REBASE" id="382131">
    <property type="entry name" value="Lci12438IIP"/>
</dbReference>
<evidence type="ECO:0000313" key="5">
    <source>
        <dbReference type="Proteomes" id="UP000255316"/>
    </source>
</evidence>
<dbReference type="InterPro" id="IPR055180">
    <property type="entry name" value="HsdR_RecA-like_helicase_dom_2"/>
</dbReference>
<dbReference type="SMART" id="SM00487">
    <property type="entry name" value="DEXDc"/>
    <property type="match status" value="1"/>
</dbReference>
<evidence type="ECO:0000313" key="2">
    <source>
        <dbReference type="EMBL" id="KTC93383.1"/>
    </source>
</evidence>
<proteinExistence type="predicted"/>
<organism evidence="3 5">
    <name type="scientific">Legionella cincinnatiensis</name>
    <dbReference type="NCBI Taxonomy" id="28085"/>
    <lineage>
        <taxon>Bacteria</taxon>
        <taxon>Pseudomonadati</taxon>
        <taxon>Pseudomonadota</taxon>
        <taxon>Gammaproteobacteria</taxon>
        <taxon>Legionellales</taxon>
        <taxon>Legionellaceae</taxon>
        <taxon>Legionella</taxon>
    </lineage>
</organism>
<dbReference type="Pfam" id="PF22679">
    <property type="entry name" value="T1R_D3-like"/>
    <property type="match status" value="1"/>
</dbReference>
<evidence type="ECO:0000259" key="1">
    <source>
        <dbReference type="PROSITE" id="PS51192"/>
    </source>
</evidence>
<dbReference type="PANTHER" id="PTHR42927:SF1">
    <property type="entry name" value="HELICASE SUPERFAMILY 1 AND 2 DOMAIN-CONTAINING PROTEIN"/>
    <property type="match status" value="1"/>
</dbReference>
<dbReference type="InterPro" id="IPR007409">
    <property type="entry name" value="Restrct_endonuc_type1_HsdR_N"/>
</dbReference>
<dbReference type="PROSITE" id="PS51192">
    <property type="entry name" value="HELICASE_ATP_BIND_1"/>
    <property type="match status" value="1"/>
</dbReference>
<name>A0A378IPQ2_9GAMM</name>
<dbReference type="GO" id="GO:0009307">
    <property type="term" value="P:DNA restriction-modification system"/>
    <property type="evidence" value="ECO:0007669"/>
    <property type="project" value="UniProtKB-KW"/>
</dbReference>
<sequence length="1016" mass="116398">MTKHREIRFEEAIEQNLTNQGGYVSVNPKDFDADRALFSRNVIEFITRTQLSKWQAIQNFHGEKAETVVLDSLGKELTSKGMLNVLRHGFKCFGKNFRMAYFTPNSKMNPEAWADYAQNNLTISRQVHFNPKDLSQSIDVLLSLNGLPIITLELKNPLTGQTVTHAKQQYRMERDSTAPLFRFKERALVHFAVDPDLVFMTTRLAGKNTFFLPFNKGNGCGAGNPLNPDNYRTAYLWEEVLCKDSLMDILARYVHLQVEEHQVVTLQGIKKHRKETMIFPRYHQLDAVRSLVSDAKCKGSGHNYLIQHSAGSGKSNSIAWLAHRLASLHDEEDKKVFDTVVVITDRRVLDQQLQNTIYQFEHKQGVVQKIDEDTQQLVKALSGGAPIIISTIQKFPFIAQALDTLEKQGSAIKIDTANRRFAVIVDEAHSSQSGESAMELRKILNKEGIAATIAEQMLGDDDESLSEEAKEVLFQEMLKRPKQANISFFAFTATPKFKTLAVFNEPGENGRAPFHLYSMRQAIEEGFIMDVLANYTTYKTYYGLIKSIENDPEVPKKKAAKQLARFMSLHPHNIAQKIEVIVEHFRHSTRHKIGGRAKAMVVTESRLHAVRYKLEFDKYLKQKKYHDIKSLVAFSGKLVDPDNPGHEYSEVGMNNGIKETELPAKFATEEYQVLLVADKYQTGFDQPLLHTMYVDKRLSGIQAVQTLSRLNRTTSGKTDTFVLDFVNEPEEIYYSFKDYYETTAIGPMADAHQLYDLQHRLEEWQVFSTEEINALCEIWFRKRKEPTAMDHKLMNATLDFAVERFISLEMADQELFRGQLKGFKNLYVFLSQIIPFQDSDLEKLYTYLRFLSAKLPNRSEEPGFKLDDEVELQYYRLQKISEGSIDLSKGESDVLKGPTEVGTKNSTDERVQLSLLVDKLNDRFGTDFTKADELFFDQVAEAASLNEKIQEAAKANNLENFTLVFEKMLEGLFIERMEGNEDIFVKLMNDPQFHQVAAGYLVKEVYERIRNRENTV</sequence>
<dbReference type="InterPro" id="IPR014001">
    <property type="entry name" value="Helicase_ATP-bd"/>
</dbReference>
<keyword evidence="4" id="KW-1185">Reference proteome</keyword>
<dbReference type="GO" id="GO:0005524">
    <property type="term" value="F:ATP binding"/>
    <property type="evidence" value="ECO:0007669"/>
    <property type="project" value="UniProtKB-KW"/>
</dbReference>
<reference evidence="3 5" key="2">
    <citation type="submission" date="2018-06" db="EMBL/GenBank/DDBJ databases">
        <authorList>
            <consortium name="Pathogen Informatics"/>
            <person name="Doyle S."/>
        </authorList>
    </citation>
    <scope>NUCLEOTIDE SEQUENCE [LARGE SCALE GENOMIC DNA]</scope>
    <source>
        <strain evidence="3 5">NCTC12438</strain>
    </source>
</reference>
<gene>
    <name evidence="3" type="primary">hsdR_2</name>
    <name evidence="2" type="ORF">Lcin_0421</name>
    <name evidence="3" type="ORF">NCTC12438_03248</name>
</gene>
<dbReference type="InterPro" id="IPR027417">
    <property type="entry name" value="P-loop_NTPase"/>
</dbReference>
<dbReference type="Gene3D" id="3.90.1570.50">
    <property type="match status" value="1"/>
</dbReference>
<dbReference type="Pfam" id="PF04313">
    <property type="entry name" value="HSDR_N"/>
    <property type="match status" value="1"/>
</dbReference>
<dbReference type="OrthoDB" id="9758243at2"/>
<dbReference type="EC" id="3.1.21.3" evidence="3"/>
<evidence type="ECO:0000313" key="3">
    <source>
        <dbReference type="EMBL" id="STX36615.1"/>
    </source>
</evidence>
<protein>
    <submittedName>
        <fullName evidence="2 3">Type I restriction enzyme R protein</fullName>
        <ecNumber evidence="3">3.1.21.3</ecNumber>
    </submittedName>
</protein>
<dbReference type="InterPro" id="IPR040980">
    <property type="entry name" value="SWI2_SNF2"/>
</dbReference>
<keyword evidence="3" id="KW-0378">Hydrolase</keyword>
<dbReference type="AlphaFoldDB" id="A0A378IPQ2"/>
<dbReference type="Pfam" id="PF18766">
    <property type="entry name" value="SWI2_SNF2"/>
    <property type="match status" value="1"/>
</dbReference>
<dbReference type="Proteomes" id="UP000054854">
    <property type="component" value="Unassembled WGS sequence"/>
</dbReference>
<dbReference type="Gene3D" id="3.40.50.300">
    <property type="entry name" value="P-loop containing nucleotide triphosphate hydrolases"/>
    <property type="match status" value="2"/>
</dbReference>
<accession>A0A378IPQ2</accession>
<reference evidence="2 4" key="1">
    <citation type="submission" date="2015-11" db="EMBL/GenBank/DDBJ databases">
        <title>Genomic analysis of 38 Legionella species identifies large and diverse effector repertoires.</title>
        <authorList>
            <person name="Burstein D."/>
            <person name="Amaro F."/>
            <person name="Zusman T."/>
            <person name="Lifshitz Z."/>
            <person name="Cohen O."/>
            <person name="Gilbert J.A."/>
            <person name="Pupko T."/>
            <person name="Shuman H.A."/>
            <person name="Segal G."/>
        </authorList>
    </citation>
    <scope>NUCLEOTIDE SEQUENCE [LARGE SCALE GENOMIC DNA]</scope>
    <source>
        <strain evidence="2 4">CDC#72-OH-14</strain>
    </source>
</reference>
<dbReference type="Proteomes" id="UP000255316">
    <property type="component" value="Unassembled WGS sequence"/>
</dbReference>
<dbReference type="EMBL" id="UGNX01000001">
    <property type="protein sequence ID" value="STX36615.1"/>
    <property type="molecule type" value="Genomic_DNA"/>
</dbReference>
<dbReference type="EMBL" id="LNXX01000005">
    <property type="protein sequence ID" value="KTC93383.1"/>
    <property type="molecule type" value="Genomic_DNA"/>
</dbReference>